<dbReference type="RefSeq" id="WP_264729536.1">
    <property type="nucleotide sequence ID" value="NZ_JAPDNR010000001.1"/>
</dbReference>
<accession>A0ABT3IJ91</accession>
<organism evidence="2 3">
    <name type="scientific">Chitinophaga nivalis</name>
    <dbReference type="NCBI Taxonomy" id="2991709"/>
    <lineage>
        <taxon>Bacteria</taxon>
        <taxon>Pseudomonadati</taxon>
        <taxon>Bacteroidota</taxon>
        <taxon>Chitinophagia</taxon>
        <taxon>Chitinophagales</taxon>
        <taxon>Chitinophagaceae</taxon>
        <taxon>Chitinophaga</taxon>
    </lineage>
</organism>
<feature type="transmembrane region" description="Helical" evidence="1">
    <location>
        <begin position="40"/>
        <end position="60"/>
    </location>
</feature>
<feature type="transmembrane region" description="Helical" evidence="1">
    <location>
        <begin position="66"/>
        <end position="90"/>
    </location>
</feature>
<proteinExistence type="predicted"/>
<evidence type="ECO:0000256" key="1">
    <source>
        <dbReference type="SAM" id="Phobius"/>
    </source>
</evidence>
<keyword evidence="1" id="KW-0812">Transmembrane</keyword>
<protein>
    <recommendedName>
        <fullName evidence="4">2TM domain-containing protein</fullName>
    </recommendedName>
</protein>
<gene>
    <name evidence="2" type="ORF">OL497_08940</name>
</gene>
<evidence type="ECO:0000313" key="3">
    <source>
        <dbReference type="Proteomes" id="UP001207742"/>
    </source>
</evidence>
<sequence>MSAENNFKNIWQRQTAAPAPAATVITQKARQYQKAIRNKLLLGILLLLATLPVIIFIVYVAQPQRLTTIIGIVLACIAIVSYIAVAGNLLRLVYRRQPDGLPVKQQLEQMVRIRYQQSFLQKQVLTAYFILLSTGIFLYMIEYALHYNLTGQLLAYGITSLWLAFNWFYIRPKTIHKQQAGLNEIISQLELVRHQLEE</sequence>
<feature type="transmembrane region" description="Helical" evidence="1">
    <location>
        <begin position="153"/>
        <end position="170"/>
    </location>
</feature>
<keyword evidence="1" id="KW-0472">Membrane</keyword>
<reference evidence="2 3" key="1">
    <citation type="submission" date="2022-10" db="EMBL/GenBank/DDBJ databases">
        <title>Chitinophaga nivalis PC15 sp. nov., isolated from Pyeongchang county, South Korea.</title>
        <authorList>
            <person name="Trinh H.N."/>
        </authorList>
    </citation>
    <scope>NUCLEOTIDE SEQUENCE [LARGE SCALE GENOMIC DNA]</scope>
    <source>
        <strain evidence="2 3">PC14</strain>
    </source>
</reference>
<keyword evidence="1" id="KW-1133">Transmembrane helix</keyword>
<dbReference type="EMBL" id="JAPDNS010000001">
    <property type="protein sequence ID" value="MCW3484017.1"/>
    <property type="molecule type" value="Genomic_DNA"/>
</dbReference>
<evidence type="ECO:0008006" key="4">
    <source>
        <dbReference type="Google" id="ProtNLM"/>
    </source>
</evidence>
<feature type="transmembrane region" description="Helical" evidence="1">
    <location>
        <begin position="124"/>
        <end position="141"/>
    </location>
</feature>
<name>A0ABT3IJ91_9BACT</name>
<dbReference type="Proteomes" id="UP001207742">
    <property type="component" value="Unassembled WGS sequence"/>
</dbReference>
<keyword evidence="3" id="KW-1185">Reference proteome</keyword>
<evidence type="ECO:0000313" key="2">
    <source>
        <dbReference type="EMBL" id="MCW3484017.1"/>
    </source>
</evidence>
<comment type="caution">
    <text evidence="2">The sequence shown here is derived from an EMBL/GenBank/DDBJ whole genome shotgun (WGS) entry which is preliminary data.</text>
</comment>